<dbReference type="InterPro" id="IPR017871">
    <property type="entry name" value="ABC_transporter-like_CS"/>
</dbReference>
<evidence type="ECO:0000256" key="8">
    <source>
        <dbReference type="ARBA" id="ARBA00022967"/>
    </source>
</evidence>
<dbReference type="GO" id="GO:0090374">
    <property type="term" value="P:oligopeptide export from mitochondrion"/>
    <property type="evidence" value="ECO:0007669"/>
    <property type="project" value="TreeGrafter"/>
</dbReference>
<sequence>MGSTEKSTDKVLDKTFIDENEEEFRHVTYFNLFRYATVGVKVIVCFGILLSVVVGILVTVNVALFRNIVNVLTVPPVSSDRARSTVVFFAVLGLIILVTSFIHALMLRYAAKQQLNRIRLLYFKALLRQEVSWIDRHPIGSLLVKLSHDTYLIEQGIGTKLGEFVQNVSSFISGIIASFALGWKLTLAACATLPFMVAAFTLFGVFTRYFAGKQLKAYARAGSIAHQALTAIRTVLAFGGEQKELHRYSEELESAKRVGIKRNTALGGITGAIGLTIYTSTGIILWYGVKLMIREHYDHGTIIMVFMNIIMGSMYLGNALPFLQHFVNAKNAARDIFGTIDRKPQIAKERESRTLTEFKGDIQFQNVSFAYPSRPDVPVIHRFNMKIDSGKTIALVGTSGSGKSTIINLLQRLYDVTAGQITIDGVDIRHLDLDHYREQIACVQQQPVLFEDTIAENIRMGQLSATQQMIEEAAKRANAHEFISNLPEGYQTVVGQQGEALSGGQKQRLAIARALIRNPKLLLLDEPTSSLDTISERDVQRALESASSGRTVLIVAHRLSTIRRADLIVVMEKGVICETGTHDELLAREGLYAAMFHEAVSSTGDESSLGFDHVSPEGVWKHKQDSEAASMSWNGEHTQEKSASSVSVILNTLRRNKWVLFRMLRLNLPEVWHTVSGCLFCMVAGAVQPAFAVVYSEIFGVFISDKDPTETTRRVNTMAWKMALIGIVRFIAMLAQGYFLGVAGENLVKRVRVKTFEAMMNQEMAWFDRPENQVGMLTTKLAEEVAKVRSVSGLQLGAFSEAIVLAVATLLASFIFNWQLTLTFLAFFPIIVLTGIFRLRNLAGSARDDRETQEIIIARESLENYRTTFTFNLGDYFQNLFKKKQDAERKEVNRGCALFAMVYGVTQSISMFAHAAIFGLGSYMLMNGTIAIIDVFRVFCIMNLGAQSLARTASFGALAIRASICARVILETIDRNSEIPTNEGLAPEVSFQGKLSFKRIYFRYPTRKTVSVLQNFNFTVEPGQTVALVGESGCGKSTLLQLIQRFYDPPDHGPDSGIFFDGYHARQLAPAWIRRQIGVVSQEPVLFDITLQDNIAYGDNSRTVPMEEIINAAKRANIHDFIISLPKGYQTMSGEQGTQLSGGQRQRIAIARALVRKPALLILDEATSALDAENERILQEALSSATDRPKTSLVVAHRLHTVENSDIVVVIDGGHVVEHGPPAALLAAKGAFYALYAAEKHTSELD</sequence>
<evidence type="ECO:0000256" key="7">
    <source>
        <dbReference type="ARBA" id="ARBA00022840"/>
    </source>
</evidence>
<dbReference type="InterPro" id="IPR003593">
    <property type="entry name" value="AAA+_ATPase"/>
</dbReference>
<keyword evidence="9 12" id="KW-1133">Transmembrane helix</keyword>
<feature type="domain" description="ABC transporter" evidence="13">
    <location>
        <begin position="995"/>
        <end position="1238"/>
    </location>
</feature>
<dbReference type="GO" id="GO:0016887">
    <property type="term" value="F:ATP hydrolysis activity"/>
    <property type="evidence" value="ECO:0007669"/>
    <property type="project" value="InterPro"/>
</dbReference>
<feature type="transmembrane region" description="Helical" evidence="12">
    <location>
        <begin position="85"/>
        <end position="107"/>
    </location>
</feature>
<dbReference type="SUPFAM" id="SSF52540">
    <property type="entry name" value="P-loop containing nucleoside triphosphate hydrolases"/>
    <property type="match status" value="2"/>
</dbReference>
<name>A0A4S2LK16_OPIFE</name>
<dbReference type="Pfam" id="PF00005">
    <property type="entry name" value="ABC_tran"/>
    <property type="match status" value="2"/>
</dbReference>
<dbReference type="SUPFAM" id="SSF90123">
    <property type="entry name" value="ABC transporter transmembrane region"/>
    <property type="match status" value="2"/>
</dbReference>
<dbReference type="GO" id="GO:0005524">
    <property type="term" value="F:ATP binding"/>
    <property type="evidence" value="ECO:0007669"/>
    <property type="project" value="UniProtKB-KW"/>
</dbReference>
<evidence type="ECO:0000256" key="2">
    <source>
        <dbReference type="ARBA" id="ARBA00007577"/>
    </source>
</evidence>
<dbReference type="Pfam" id="PF00664">
    <property type="entry name" value="ABC_membrane"/>
    <property type="match status" value="2"/>
</dbReference>
<evidence type="ECO:0000256" key="10">
    <source>
        <dbReference type="ARBA" id="ARBA00023136"/>
    </source>
</evidence>
<dbReference type="FunFam" id="3.40.50.300:FF:000479">
    <property type="entry name" value="Multidrug resistance protein 1A"/>
    <property type="match status" value="1"/>
</dbReference>
<feature type="transmembrane region" description="Helical" evidence="12">
    <location>
        <begin position="265"/>
        <end position="289"/>
    </location>
</feature>
<evidence type="ECO:0000259" key="14">
    <source>
        <dbReference type="PROSITE" id="PS50929"/>
    </source>
</evidence>
<dbReference type="GO" id="GO:0015421">
    <property type="term" value="F:ABC-type oligopeptide transporter activity"/>
    <property type="evidence" value="ECO:0007669"/>
    <property type="project" value="TreeGrafter"/>
</dbReference>
<evidence type="ECO:0000256" key="6">
    <source>
        <dbReference type="ARBA" id="ARBA00022741"/>
    </source>
</evidence>
<feature type="transmembrane region" description="Helical" evidence="12">
    <location>
        <begin position="301"/>
        <end position="323"/>
    </location>
</feature>
<keyword evidence="3" id="KW-0813">Transport</keyword>
<dbReference type="CDD" id="cd18578">
    <property type="entry name" value="ABC_6TM_Pgp_ABCB1_D2_like"/>
    <property type="match status" value="1"/>
</dbReference>
<proteinExistence type="inferred from homology"/>
<dbReference type="CDD" id="cd03249">
    <property type="entry name" value="ABC_MTABC3_MDL1_MDL2"/>
    <property type="match status" value="2"/>
</dbReference>
<feature type="transmembrane region" description="Helical" evidence="12">
    <location>
        <begin position="164"/>
        <end position="185"/>
    </location>
</feature>
<keyword evidence="8" id="KW-1278">Translocase</keyword>
<dbReference type="Gene3D" id="3.40.50.300">
    <property type="entry name" value="P-loop containing nucleotide triphosphate hydrolases"/>
    <property type="match status" value="2"/>
</dbReference>
<keyword evidence="6" id="KW-0547">Nucleotide-binding</keyword>
<keyword evidence="7" id="KW-0067">ATP-binding</keyword>
<evidence type="ECO:0000256" key="11">
    <source>
        <dbReference type="ARBA" id="ARBA00023180"/>
    </source>
</evidence>
<dbReference type="PROSITE" id="PS50893">
    <property type="entry name" value="ABC_TRANSPORTER_2"/>
    <property type="match status" value="2"/>
</dbReference>
<evidence type="ECO:0000256" key="12">
    <source>
        <dbReference type="SAM" id="Phobius"/>
    </source>
</evidence>
<dbReference type="PANTHER" id="PTHR43394">
    <property type="entry name" value="ATP-DEPENDENT PERMEASE MDL1, MITOCHONDRIAL"/>
    <property type="match status" value="1"/>
</dbReference>
<evidence type="ECO:0000256" key="3">
    <source>
        <dbReference type="ARBA" id="ARBA00022448"/>
    </source>
</evidence>
<dbReference type="InterPro" id="IPR027417">
    <property type="entry name" value="P-loop_NTPase"/>
</dbReference>
<keyword evidence="5" id="KW-0677">Repeat</keyword>
<organism evidence="15 16">
    <name type="scientific">Opisthorchis felineus</name>
    <dbReference type="NCBI Taxonomy" id="147828"/>
    <lineage>
        <taxon>Eukaryota</taxon>
        <taxon>Metazoa</taxon>
        <taxon>Spiralia</taxon>
        <taxon>Lophotrochozoa</taxon>
        <taxon>Platyhelminthes</taxon>
        <taxon>Trematoda</taxon>
        <taxon>Digenea</taxon>
        <taxon>Opisthorchiida</taxon>
        <taxon>Opisthorchiata</taxon>
        <taxon>Opisthorchiidae</taxon>
        <taxon>Opisthorchis</taxon>
    </lineage>
</organism>
<evidence type="ECO:0000256" key="4">
    <source>
        <dbReference type="ARBA" id="ARBA00022692"/>
    </source>
</evidence>
<comment type="similarity">
    <text evidence="2">Belongs to the ABC transporter superfamily. ABCB family. Multidrug resistance exporter (TC 3.A.1.201) subfamily.</text>
</comment>
<evidence type="ECO:0000256" key="5">
    <source>
        <dbReference type="ARBA" id="ARBA00022737"/>
    </source>
</evidence>
<evidence type="ECO:0000313" key="15">
    <source>
        <dbReference type="EMBL" id="TGZ63860.1"/>
    </source>
</evidence>
<gene>
    <name evidence="15" type="ORF">CRM22_006671</name>
</gene>
<dbReference type="AlphaFoldDB" id="A0A4S2LK16"/>
<comment type="caution">
    <text evidence="15">The sequence shown here is derived from an EMBL/GenBank/DDBJ whole genome shotgun (WGS) entry which is preliminary data.</text>
</comment>
<feature type="domain" description="ABC transporter" evidence="13">
    <location>
        <begin position="362"/>
        <end position="598"/>
    </location>
</feature>
<feature type="domain" description="ABC transmembrane type-1" evidence="14">
    <location>
        <begin position="46"/>
        <end position="328"/>
    </location>
</feature>
<comment type="subcellular location">
    <subcellularLocation>
        <location evidence="1">Membrane</location>
        <topology evidence="1">Multi-pass membrane protein</topology>
    </subcellularLocation>
</comment>
<dbReference type="InterPro" id="IPR039421">
    <property type="entry name" value="Type_1_exporter"/>
</dbReference>
<protein>
    <submittedName>
        <fullName evidence="15">Uncharacterized protein</fullName>
    </submittedName>
</protein>
<keyword evidence="11" id="KW-0325">Glycoprotein</keyword>
<evidence type="ECO:0000256" key="1">
    <source>
        <dbReference type="ARBA" id="ARBA00004141"/>
    </source>
</evidence>
<evidence type="ECO:0000259" key="13">
    <source>
        <dbReference type="PROSITE" id="PS50893"/>
    </source>
</evidence>
<evidence type="ECO:0000256" key="9">
    <source>
        <dbReference type="ARBA" id="ARBA00022989"/>
    </source>
</evidence>
<dbReference type="InterPro" id="IPR036640">
    <property type="entry name" value="ABC1_TM_sf"/>
</dbReference>
<feature type="domain" description="ABC transmembrane type-1" evidence="14">
    <location>
        <begin position="677"/>
        <end position="961"/>
    </location>
</feature>
<dbReference type="SMART" id="SM00382">
    <property type="entry name" value="AAA"/>
    <property type="match status" value="2"/>
</dbReference>
<dbReference type="CDD" id="cd18577">
    <property type="entry name" value="ABC_6TM_Pgp_ABCB1_D1_like"/>
    <property type="match status" value="1"/>
</dbReference>
<feature type="transmembrane region" description="Helical" evidence="12">
    <location>
        <begin position="42"/>
        <end position="65"/>
    </location>
</feature>
<accession>A0A4S2LK16</accession>
<dbReference type="PROSITE" id="PS50929">
    <property type="entry name" value="ABC_TM1F"/>
    <property type="match status" value="2"/>
</dbReference>
<keyword evidence="10 12" id="KW-0472">Membrane</keyword>
<dbReference type="InterPro" id="IPR003439">
    <property type="entry name" value="ABC_transporter-like_ATP-bd"/>
</dbReference>
<dbReference type="STRING" id="147828.A0A4S2LK16"/>
<dbReference type="OrthoDB" id="6500128at2759"/>
<keyword evidence="16" id="KW-1185">Reference proteome</keyword>
<dbReference type="Proteomes" id="UP000308267">
    <property type="component" value="Unassembled WGS sequence"/>
</dbReference>
<keyword evidence="4 12" id="KW-0812">Transmembrane</keyword>
<dbReference type="Gene3D" id="1.20.1560.10">
    <property type="entry name" value="ABC transporter type 1, transmembrane domain"/>
    <property type="match status" value="1"/>
</dbReference>
<dbReference type="PROSITE" id="PS00211">
    <property type="entry name" value="ABC_TRANSPORTER_1"/>
    <property type="match status" value="2"/>
</dbReference>
<dbReference type="EMBL" id="SJOL01006996">
    <property type="protein sequence ID" value="TGZ63860.1"/>
    <property type="molecule type" value="Genomic_DNA"/>
</dbReference>
<dbReference type="InterPro" id="IPR011527">
    <property type="entry name" value="ABC1_TM_dom"/>
</dbReference>
<feature type="transmembrane region" description="Helical" evidence="12">
    <location>
        <begin position="718"/>
        <end position="740"/>
    </location>
</feature>
<dbReference type="PANTHER" id="PTHR43394:SF27">
    <property type="entry name" value="ATP-DEPENDENT TRANSLOCASE ABCB1-LIKE"/>
    <property type="match status" value="1"/>
</dbReference>
<feature type="transmembrane region" description="Helical" evidence="12">
    <location>
        <begin position="671"/>
        <end position="698"/>
    </location>
</feature>
<dbReference type="FunFam" id="3.40.50.300:FF:000205">
    <property type="entry name" value="ABC transporter B family member 4"/>
    <property type="match status" value="1"/>
</dbReference>
<feature type="transmembrane region" description="Helical" evidence="12">
    <location>
        <begin position="796"/>
        <end position="816"/>
    </location>
</feature>
<feature type="transmembrane region" description="Helical" evidence="12">
    <location>
        <begin position="191"/>
        <end position="211"/>
    </location>
</feature>
<reference evidence="15 16" key="1">
    <citation type="journal article" date="2019" name="BMC Genomics">
        <title>New insights from Opisthorchis felineus genome: update on genomics of the epidemiologically important liver flukes.</title>
        <authorList>
            <person name="Ershov N.I."/>
            <person name="Mordvinov V.A."/>
            <person name="Prokhortchouk E.B."/>
            <person name="Pakharukova M.Y."/>
            <person name="Gunbin K.V."/>
            <person name="Ustyantsev K."/>
            <person name="Genaev M.A."/>
            <person name="Blinov A.G."/>
            <person name="Mazur A."/>
            <person name="Boulygina E."/>
            <person name="Tsygankova S."/>
            <person name="Khrameeva E."/>
            <person name="Chekanov N."/>
            <person name="Fan G."/>
            <person name="Xiao A."/>
            <person name="Zhang H."/>
            <person name="Xu X."/>
            <person name="Yang H."/>
            <person name="Solovyev V."/>
            <person name="Lee S.M."/>
            <person name="Liu X."/>
            <person name="Afonnikov D.A."/>
            <person name="Skryabin K.G."/>
        </authorList>
    </citation>
    <scope>NUCLEOTIDE SEQUENCE [LARGE SCALE GENOMIC DNA]</scope>
    <source>
        <strain evidence="15">AK-0245</strain>
        <tissue evidence="15">Whole organism</tissue>
    </source>
</reference>
<dbReference type="GO" id="GO:0005743">
    <property type="term" value="C:mitochondrial inner membrane"/>
    <property type="evidence" value="ECO:0007669"/>
    <property type="project" value="TreeGrafter"/>
</dbReference>
<evidence type="ECO:0000313" key="16">
    <source>
        <dbReference type="Proteomes" id="UP000308267"/>
    </source>
</evidence>
<feature type="transmembrane region" description="Helical" evidence="12">
    <location>
        <begin position="822"/>
        <end position="840"/>
    </location>
</feature>